<dbReference type="Gene3D" id="3.30.450.40">
    <property type="match status" value="1"/>
</dbReference>
<dbReference type="InterPro" id="IPR050707">
    <property type="entry name" value="HTH_MetabolicPath_Reg"/>
</dbReference>
<keyword evidence="2" id="KW-0238">DNA-binding</keyword>
<evidence type="ECO:0000313" key="6">
    <source>
        <dbReference type="EMBL" id="SDF58130.1"/>
    </source>
</evidence>
<keyword evidence="7" id="KW-1185">Reference proteome</keyword>
<dbReference type="AlphaFoldDB" id="A0A1G7MAC8"/>
<dbReference type="GO" id="GO:0003677">
    <property type="term" value="F:DNA binding"/>
    <property type="evidence" value="ECO:0007669"/>
    <property type="project" value="UniProtKB-KW"/>
</dbReference>
<evidence type="ECO:0000256" key="3">
    <source>
        <dbReference type="ARBA" id="ARBA00023163"/>
    </source>
</evidence>
<dbReference type="InterPro" id="IPR014757">
    <property type="entry name" value="Tscrpt_reg_IclR_C"/>
</dbReference>
<protein>
    <submittedName>
        <fullName evidence="6">Transcriptional regulator, IclR family</fullName>
    </submittedName>
</protein>
<dbReference type="SUPFAM" id="SSF55781">
    <property type="entry name" value="GAF domain-like"/>
    <property type="match status" value="1"/>
</dbReference>
<keyword evidence="1" id="KW-0805">Transcription regulation</keyword>
<name>A0A1G7MAC8_9RHOB</name>
<dbReference type="PROSITE" id="PS51078">
    <property type="entry name" value="ICLR_ED"/>
    <property type="match status" value="1"/>
</dbReference>
<dbReference type="STRING" id="282683.SAMN04488105_13119"/>
<organism evidence="6 7">
    <name type="scientific">Salipiger thiooxidans</name>
    <dbReference type="NCBI Taxonomy" id="282683"/>
    <lineage>
        <taxon>Bacteria</taxon>
        <taxon>Pseudomonadati</taxon>
        <taxon>Pseudomonadota</taxon>
        <taxon>Alphaproteobacteria</taxon>
        <taxon>Rhodobacterales</taxon>
        <taxon>Roseobacteraceae</taxon>
        <taxon>Salipiger</taxon>
    </lineage>
</organism>
<dbReference type="SMART" id="SM00346">
    <property type="entry name" value="HTH_ICLR"/>
    <property type="match status" value="1"/>
</dbReference>
<feature type="domain" description="IclR-ED" evidence="5">
    <location>
        <begin position="81"/>
        <end position="265"/>
    </location>
</feature>
<dbReference type="Gene3D" id="1.10.10.10">
    <property type="entry name" value="Winged helix-like DNA-binding domain superfamily/Winged helix DNA-binding domain"/>
    <property type="match status" value="1"/>
</dbReference>
<dbReference type="PANTHER" id="PTHR30136:SF35">
    <property type="entry name" value="HTH-TYPE TRANSCRIPTIONAL REGULATOR RV1719"/>
    <property type="match status" value="1"/>
</dbReference>
<dbReference type="GO" id="GO:0045892">
    <property type="term" value="P:negative regulation of DNA-templated transcription"/>
    <property type="evidence" value="ECO:0007669"/>
    <property type="project" value="TreeGrafter"/>
</dbReference>
<accession>A0A1G7MAC8</accession>
<dbReference type="PROSITE" id="PS51077">
    <property type="entry name" value="HTH_ICLR"/>
    <property type="match status" value="1"/>
</dbReference>
<dbReference type="PANTHER" id="PTHR30136">
    <property type="entry name" value="HELIX-TURN-HELIX TRANSCRIPTIONAL REGULATOR, ICLR FAMILY"/>
    <property type="match status" value="1"/>
</dbReference>
<evidence type="ECO:0000313" key="7">
    <source>
        <dbReference type="Proteomes" id="UP000198994"/>
    </source>
</evidence>
<dbReference type="EMBL" id="FNAV01000031">
    <property type="protein sequence ID" value="SDF58130.1"/>
    <property type="molecule type" value="Genomic_DNA"/>
</dbReference>
<dbReference type="Pfam" id="PF09339">
    <property type="entry name" value="HTH_IclR"/>
    <property type="match status" value="1"/>
</dbReference>
<evidence type="ECO:0000256" key="2">
    <source>
        <dbReference type="ARBA" id="ARBA00023125"/>
    </source>
</evidence>
<dbReference type="GO" id="GO:0003700">
    <property type="term" value="F:DNA-binding transcription factor activity"/>
    <property type="evidence" value="ECO:0007669"/>
    <property type="project" value="TreeGrafter"/>
</dbReference>
<dbReference type="InterPro" id="IPR029016">
    <property type="entry name" value="GAF-like_dom_sf"/>
</dbReference>
<evidence type="ECO:0000256" key="1">
    <source>
        <dbReference type="ARBA" id="ARBA00023015"/>
    </source>
</evidence>
<keyword evidence="3" id="KW-0804">Transcription</keyword>
<dbReference type="SUPFAM" id="SSF46785">
    <property type="entry name" value="Winged helix' DNA-binding domain"/>
    <property type="match status" value="1"/>
</dbReference>
<feature type="domain" description="HTH iclR-type" evidence="4">
    <location>
        <begin position="18"/>
        <end position="80"/>
    </location>
</feature>
<evidence type="ECO:0000259" key="5">
    <source>
        <dbReference type="PROSITE" id="PS51078"/>
    </source>
</evidence>
<reference evidence="7" key="1">
    <citation type="submission" date="2016-10" db="EMBL/GenBank/DDBJ databases">
        <authorList>
            <person name="Varghese N."/>
            <person name="Submissions S."/>
        </authorList>
    </citation>
    <scope>NUCLEOTIDE SEQUENCE [LARGE SCALE GENOMIC DNA]</scope>
    <source>
        <strain evidence="7">DSM 10146</strain>
    </source>
</reference>
<sequence>MTTRNAPSQDELDTRLYMASVERTMRILAAFDNGLGSRTLADIAKQLDLGRSAVQRIVYTLEKLGYLEREADQRHYRLTLKILDLSSGLTSTGSLMRLIQPVLQDLADETGETSSWVKLDGDEIVIQQTVRSKHLGHVSFAPGQRFAALPSSSGQAILAKGDPKVAESLLAAAGPALRTRIAFADAAEMAARFAEIRAQGVATTAKEEDLFSVSISAPVLSSSGVVLGALNVSALESRVPHTRISEQLGAPIQAAAARVAKILEHQAAVGVNAL</sequence>
<proteinExistence type="predicted"/>
<dbReference type="RefSeq" id="WP_165617215.1">
    <property type="nucleotide sequence ID" value="NZ_FNAV01000031.1"/>
</dbReference>
<dbReference type="Proteomes" id="UP000198994">
    <property type="component" value="Unassembled WGS sequence"/>
</dbReference>
<evidence type="ECO:0000259" key="4">
    <source>
        <dbReference type="PROSITE" id="PS51077"/>
    </source>
</evidence>
<gene>
    <name evidence="6" type="ORF">SAMN04488105_13119</name>
</gene>
<dbReference type="InterPro" id="IPR036388">
    <property type="entry name" value="WH-like_DNA-bd_sf"/>
</dbReference>
<dbReference type="InterPro" id="IPR005471">
    <property type="entry name" value="Tscrpt_reg_IclR_N"/>
</dbReference>
<dbReference type="Pfam" id="PF01614">
    <property type="entry name" value="IclR_C"/>
    <property type="match status" value="1"/>
</dbReference>
<dbReference type="InterPro" id="IPR036390">
    <property type="entry name" value="WH_DNA-bd_sf"/>
</dbReference>